<dbReference type="InterPro" id="IPR014718">
    <property type="entry name" value="GH-type_carb-bd"/>
</dbReference>
<dbReference type="GO" id="GO:0006629">
    <property type="term" value="P:lipid metabolic process"/>
    <property type="evidence" value="ECO:0007669"/>
    <property type="project" value="InterPro"/>
</dbReference>
<evidence type="ECO:0000256" key="5">
    <source>
        <dbReference type="SAM" id="SignalP"/>
    </source>
</evidence>
<keyword evidence="3 7" id="KW-0456">Lyase</keyword>
<dbReference type="SUPFAM" id="SSF74650">
    <property type="entry name" value="Galactose mutarotase-like"/>
    <property type="match status" value="1"/>
</dbReference>
<dbReference type="Pfam" id="PF02884">
    <property type="entry name" value="Lyase_8_C"/>
    <property type="match status" value="1"/>
</dbReference>
<dbReference type="Gene3D" id="1.50.10.100">
    <property type="entry name" value="Chondroitin AC/alginate lyase"/>
    <property type="match status" value="1"/>
</dbReference>
<feature type="signal peptide" evidence="5">
    <location>
        <begin position="1"/>
        <end position="31"/>
    </location>
</feature>
<protein>
    <submittedName>
        <fullName evidence="7">Putative xanthan lyase XalB</fullName>
    </submittedName>
</protein>
<evidence type="ECO:0000256" key="2">
    <source>
        <dbReference type="ARBA" id="ARBA00022729"/>
    </source>
</evidence>
<dbReference type="AlphaFoldDB" id="Q9EYM9"/>
<evidence type="ECO:0000256" key="1">
    <source>
        <dbReference type="ARBA" id="ARBA00006699"/>
    </source>
</evidence>
<dbReference type="CDD" id="cd01083">
    <property type="entry name" value="GAG_Lyase"/>
    <property type="match status" value="1"/>
</dbReference>
<dbReference type="SUPFAM" id="SSF48230">
    <property type="entry name" value="Chondroitin AC/alginate lyase"/>
    <property type="match status" value="1"/>
</dbReference>
<dbReference type="Gene3D" id="2.60.220.10">
    <property type="entry name" value="Polysaccharide lyase family 8-like, C-terminal"/>
    <property type="match status" value="1"/>
</dbReference>
<dbReference type="PROSITE" id="PS50008">
    <property type="entry name" value="PIPLC_Y_DOMAIN"/>
    <property type="match status" value="1"/>
</dbReference>
<reference evidence="7" key="2">
    <citation type="submission" date="2000-10" db="EMBL/GenBank/DDBJ databases">
        <title>xalB, a potential xanthan lyase gene of Paenibacillus alginolyticus XL-1.</title>
        <authorList>
            <person name="Ruijssenaars H.J."/>
            <person name="Hartmans S."/>
            <person name="Verdoes J.C."/>
        </authorList>
    </citation>
    <scope>NUCLEOTIDE SEQUENCE</scope>
    <source>
        <strain evidence="7">XL-1</strain>
    </source>
</reference>
<gene>
    <name evidence="7" type="primary">xalB</name>
</gene>
<feature type="active site" evidence="4">
    <location>
        <position position="251"/>
    </location>
</feature>
<dbReference type="InterPro" id="IPR001711">
    <property type="entry name" value="PLipase_C_Pinositol-sp_Y"/>
</dbReference>
<evidence type="ECO:0000259" key="6">
    <source>
        <dbReference type="PROSITE" id="PS50008"/>
    </source>
</evidence>
<dbReference type="InterPro" id="IPR011071">
    <property type="entry name" value="Lyase_8-like_C"/>
</dbReference>
<feature type="chain" id="PRO_5038520387" evidence="5">
    <location>
        <begin position="32"/>
        <end position="1058"/>
    </location>
</feature>
<dbReference type="Gene3D" id="2.70.98.10">
    <property type="match status" value="1"/>
</dbReference>
<feature type="domain" description="PI-PLC Y-box" evidence="6">
    <location>
        <begin position="987"/>
        <end position="1038"/>
    </location>
</feature>
<name>Q9EYM9_9BACL</name>
<dbReference type="Pfam" id="PF02278">
    <property type="entry name" value="Lyase_8"/>
    <property type="match status" value="1"/>
</dbReference>
<proteinExistence type="inferred from homology"/>
<dbReference type="InterPro" id="IPR033803">
    <property type="entry name" value="CBD-like_Golvesin-Xly"/>
</dbReference>
<dbReference type="GO" id="GO:0035556">
    <property type="term" value="P:intracellular signal transduction"/>
    <property type="evidence" value="ECO:0007669"/>
    <property type="project" value="InterPro"/>
</dbReference>
<dbReference type="InterPro" id="IPR012970">
    <property type="entry name" value="Lyase_8_alpha_N"/>
</dbReference>
<dbReference type="GO" id="GO:0004435">
    <property type="term" value="F:phosphatidylinositol-4,5-bisphosphate phospholipase C activity"/>
    <property type="evidence" value="ECO:0007669"/>
    <property type="project" value="InterPro"/>
</dbReference>
<dbReference type="EMBL" id="AF318176">
    <property type="protein sequence ID" value="AAG42262.1"/>
    <property type="molecule type" value="Genomic_DNA"/>
</dbReference>
<feature type="active site" evidence="4">
    <location>
        <position position="260"/>
    </location>
</feature>
<dbReference type="InterPro" id="IPR011013">
    <property type="entry name" value="Gal_mutarotase_sf_dom"/>
</dbReference>
<dbReference type="Pfam" id="PF08124">
    <property type="entry name" value="Lyase_8_N"/>
    <property type="match status" value="1"/>
</dbReference>
<dbReference type="PANTHER" id="PTHR38481">
    <property type="entry name" value="HYALURONATE LYASE"/>
    <property type="match status" value="1"/>
</dbReference>
<feature type="active site" evidence="4">
    <location>
        <position position="314"/>
    </location>
</feature>
<dbReference type="GO" id="GO:0005975">
    <property type="term" value="P:carbohydrate metabolic process"/>
    <property type="evidence" value="ECO:0007669"/>
    <property type="project" value="InterPro"/>
</dbReference>
<accession>Q9EYM9</accession>
<dbReference type="SUPFAM" id="SSF49863">
    <property type="entry name" value="Hyaluronate lyase-like, C-terminal domain"/>
    <property type="match status" value="1"/>
</dbReference>
<dbReference type="Pfam" id="PF25275">
    <property type="entry name" value="Golvesin_C"/>
    <property type="match status" value="2"/>
</dbReference>
<evidence type="ECO:0000256" key="4">
    <source>
        <dbReference type="PIRSR" id="PIRSR638970-1"/>
    </source>
</evidence>
<organism evidence="7">
    <name type="scientific">Paenibacillus alginolyticus</name>
    <dbReference type="NCBI Taxonomy" id="59839"/>
    <lineage>
        <taxon>Bacteria</taxon>
        <taxon>Bacillati</taxon>
        <taxon>Bacillota</taxon>
        <taxon>Bacilli</taxon>
        <taxon>Bacillales</taxon>
        <taxon>Paenibacillaceae</taxon>
        <taxon>Paenibacillus</taxon>
    </lineage>
</organism>
<dbReference type="GO" id="GO:0030246">
    <property type="term" value="F:carbohydrate binding"/>
    <property type="evidence" value="ECO:0007669"/>
    <property type="project" value="InterPro"/>
</dbReference>
<keyword evidence="2 5" id="KW-0732">Signal</keyword>
<evidence type="ECO:0000256" key="3">
    <source>
        <dbReference type="ARBA" id="ARBA00023239"/>
    </source>
</evidence>
<dbReference type="GO" id="GO:0005576">
    <property type="term" value="C:extracellular region"/>
    <property type="evidence" value="ECO:0007669"/>
    <property type="project" value="InterPro"/>
</dbReference>
<dbReference type="PANTHER" id="PTHR38481:SF1">
    <property type="entry name" value="HYALURONATE LYASE"/>
    <property type="match status" value="1"/>
</dbReference>
<evidence type="ECO:0000313" key="7">
    <source>
        <dbReference type="EMBL" id="AAG42262.1"/>
    </source>
</evidence>
<dbReference type="CAZy" id="PL8">
    <property type="family name" value="Polysaccharide Lyase Family 8"/>
</dbReference>
<dbReference type="InterPro" id="IPR004103">
    <property type="entry name" value="Lyase_8_C"/>
</dbReference>
<sequence length="1058" mass="114963">MTKMFKWTAMMVSLMLTVLVAVNAVSVPRAAAADEFDAMRDKWKVTLTGGTAYNPLDPAIAAQITAITDEANANWSTMDNTPGTYLWSDLAGTAAADAGQLTSGHNRIKTMALAYATKGSSLQNDASLCSDILIALDWMYANRYNETKAKNGNWWDWEIGVPLALNDIVVLMYDQLSPTQITNYMNAVDHFQPTVTMTGANRVWECTVIGIRGIIVKSSAKLITARDGLSNVFNYVTSGDGFYKDGSFIQHGNHPYNGGYGIGLMKDLADLLYVLDDSTWEVTNVGIQNVYRWIYDSFEPFIYKGGMMDMTRGRDVSRYYDQDHDSGASIIGAIIRISQFAPAADAAAFRSMVKSWITADTTHDYFTHTSINFIVLAKEIVANASPRAELVKNYQFTGMDRTVHLRPGFGYGISMHSSRIYNYESINSENLKGWYLGDGATYLYNNDLTQYTDYWPTVNPYRLPGTTVDTVTKTNSNGHDQLSSMNWAGGTSILDTYGTSGMELDAVGSTLTAKKSWFLFDDEIVALGAGITSTDNRTIETIVENRKLNSSGTNAFTVNGTLKSNGLGFSESMTGVNWAHLAGSVSGSDIGYYFPGGSALKGLTEARTGKWSSIDSRASTPTTNVTSNFLTMWFDHGSNPTNGTYAYVTLPNKTSAQVSSYASNPNVTILENSASAQAVKENTLNVIGMNFWADALKWVQVGGANFVSSNKKASVMTSETANDIEIAVSDPTQANTSGINLEINRSATSALSVDPGVTVTQYAPTIKLTINTAAAKGKTFKAKLSYTAPPPGEIIVDNSSAELTGTWISSTGLPNYYGSDYVYNGVGTGADKIKWRPTILTEGDYDVYYRIPDGNAGRSTNAPFTVYYSGGSQAYAVNEQVVPGGQWIKLGTHHFVSGTSGYVELTDNANGTYVNADAVKFVLTVPSEIIVDNSDAELFGTWLFSTGLPNYYGSDYVYSNTGTGADKIRWRPTIPVTGDYQVYYRIPDGNTARATNAPFKVYYDGGSQLYTVNEQTVPGGVWMLLGTHHFLAGTTGYVELTDNANGSYVNADAIKFVR</sequence>
<comment type="similarity">
    <text evidence="1">Belongs to the polysaccharide lyase 8 family.</text>
</comment>
<dbReference type="InterPro" id="IPR003159">
    <property type="entry name" value="Lyase_8_central_dom"/>
</dbReference>
<dbReference type="InterPro" id="IPR038970">
    <property type="entry name" value="Lyase_8"/>
</dbReference>
<reference evidence="7" key="1">
    <citation type="journal article" date="2000" name="Appl. Environ. Microbiol.">
        <title>A novel gene encoding xanthan lyase of Paenibacillus alginolyticus strain XL-1.</title>
        <authorList>
            <person name="Ruijssenaars H.J."/>
            <person name="Hartmans S."/>
            <person name="Verdoes J.C."/>
        </authorList>
    </citation>
    <scope>NUCLEOTIDE SEQUENCE</scope>
    <source>
        <strain evidence="7">XL-1</strain>
    </source>
</reference>
<dbReference type="InterPro" id="IPR008929">
    <property type="entry name" value="Chondroitin_lyas"/>
</dbReference>
<dbReference type="GO" id="GO:0016837">
    <property type="term" value="F:carbon-oxygen lyase activity, acting on polysaccharides"/>
    <property type="evidence" value="ECO:0007669"/>
    <property type="project" value="UniProtKB-ARBA"/>
</dbReference>